<accession>A0ABS2NPA6</accession>
<name>A0ABS2NPA6_9FIRM</name>
<protein>
    <recommendedName>
        <fullName evidence="3">DUF951 domain-containing protein</fullName>
    </recommendedName>
</protein>
<evidence type="ECO:0000313" key="2">
    <source>
        <dbReference type="Proteomes" id="UP001314796"/>
    </source>
</evidence>
<evidence type="ECO:0000313" key="1">
    <source>
        <dbReference type="EMBL" id="MBM7614691.1"/>
    </source>
</evidence>
<sequence>MPIKFEVGDVVELKKQHPCGNHHFEILRTGADFRIKCVKCEKQLWLARPEIERRTKKIHPKNEGNE</sequence>
<dbReference type="RefSeq" id="WP_204401154.1">
    <property type="nucleotide sequence ID" value="NZ_JAFBEE010000006.1"/>
</dbReference>
<evidence type="ECO:0008006" key="3">
    <source>
        <dbReference type="Google" id="ProtNLM"/>
    </source>
</evidence>
<dbReference type="Pfam" id="PF06107">
    <property type="entry name" value="DUF951"/>
    <property type="match status" value="1"/>
</dbReference>
<dbReference type="InterPro" id="IPR009296">
    <property type="entry name" value="DUF951"/>
</dbReference>
<comment type="caution">
    <text evidence="1">The sequence shown here is derived from an EMBL/GenBank/DDBJ whole genome shotgun (WGS) entry which is preliminary data.</text>
</comment>
<reference evidence="1 2" key="1">
    <citation type="submission" date="2021-01" db="EMBL/GenBank/DDBJ databases">
        <title>Genomic Encyclopedia of Type Strains, Phase IV (KMG-IV): sequencing the most valuable type-strain genomes for metagenomic binning, comparative biology and taxonomic classification.</title>
        <authorList>
            <person name="Goeker M."/>
        </authorList>
    </citation>
    <scope>NUCLEOTIDE SEQUENCE [LARGE SCALE GENOMIC DNA]</scope>
    <source>
        <strain evidence="1 2">DSM 25890</strain>
    </source>
</reference>
<dbReference type="PANTHER" id="PTHR38455:SF1">
    <property type="entry name" value="DUF951 DOMAIN-CONTAINING PROTEIN"/>
    <property type="match status" value="1"/>
</dbReference>
<organism evidence="1 2">
    <name type="scientific">Alkaliphilus hydrothermalis</name>
    <dbReference type="NCBI Taxonomy" id="1482730"/>
    <lineage>
        <taxon>Bacteria</taxon>
        <taxon>Bacillati</taxon>
        <taxon>Bacillota</taxon>
        <taxon>Clostridia</taxon>
        <taxon>Peptostreptococcales</taxon>
        <taxon>Natronincolaceae</taxon>
        <taxon>Alkaliphilus</taxon>
    </lineage>
</organism>
<dbReference type="EMBL" id="JAFBEE010000006">
    <property type="protein sequence ID" value="MBM7614691.1"/>
    <property type="molecule type" value="Genomic_DNA"/>
</dbReference>
<dbReference type="PIRSF" id="PIRSF037263">
    <property type="entry name" value="DUF951_bac"/>
    <property type="match status" value="1"/>
</dbReference>
<proteinExistence type="predicted"/>
<gene>
    <name evidence="1" type="ORF">JOC73_001205</name>
</gene>
<dbReference type="Proteomes" id="UP001314796">
    <property type="component" value="Unassembled WGS sequence"/>
</dbReference>
<dbReference type="PANTHER" id="PTHR38455">
    <property type="entry name" value="HYPOTHETICAL CYTOSOLIC PROTEIN"/>
    <property type="match status" value="1"/>
</dbReference>
<keyword evidence="2" id="KW-1185">Reference proteome</keyword>